<sequence>MTVVQDATRQFRSRSRSDGGETRARTRTRVLVADHDPLWRHLLHDVLNGDSQLDVVAEVDSRRPLADWPLRRVDVAVLGASHGEPMVGAIRQLTARRIRVVLLCLDWSRRSLDAAVSAGAAGCLVKETDLSGVAGSVQAVAGRNRVFSTALLSFYVDPAGVNRRSQDAVRKLTAREREVLCRLGEGLTTAEAAELCGVSSATVKSHVSHALAKLGARNRLEAVLMVRDALGAPAPGAYWAPDAAAG</sequence>
<dbReference type="InterPro" id="IPR016032">
    <property type="entry name" value="Sig_transdc_resp-reg_C-effctor"/>
</dbReference>
<dbReference type="InterPro" id="IPR039420">
    <property type="entry name" value="WalR-like"/>
</dbReference>
<dbReference type="PANTHER" id="PTHR43214">
    <property type="entry name" value="TWO-COMPONENT RESPONSE REGULATOR"/>
    <property type="match status" value="1"/>
</dbReference>
<keyword evidence="1" id="KW-0238">DNA-binding</keyword>
<feature type="region of interest" description="Disordered" evidence="3">
    <location>
        <begin position="1"/>
        <end position="27"/>
    </location>
</feature>
<dbReference type="PRINTS" id="PR00038">
    <property type="entry name" value="HTHLUXR"/>
</dbReference>
<feature type="compositionally biased region" description="Basic and acidic residues" evidence="3">
    <location>
        <begin position="15"/>
        <end position="24"/>
    </location>
</feature>
<dbReference type="SUPFAM" id="SSF52172">
    <property type="entry name" value="CheY-like"/>
    <property type="match status" value="1"/>
</dbReference>
<accession>A0ABW7SLB2</accession>
<dbReference type="Gene3D" id="3.40.50.2300">
    <property type="match status" value="1"/>
</dbReference>
<dbReference type="PROSITE" id="PS50110">
    <property type="entry name" value="RESPONSE_REGULATORY"/>
    <property type="match status" value="1"/>
</dbReference>
<evidence type="ECO:0000259" key="5">
    <source>
        <dbReference type="PROSITE" id="PS50110"/>
    </source>
</evidence>
<dbReference type="PROSITE" id="PS50043">
    <property type="entry name" value="HTH_LUXR_2"/>
    <property type="match status" value="1"/>
</dbReference>
<dbReference type="SMART" id="SM00421">
    <property type="entry name" value="HTH_LUXR"/>
    <property type="match status" value="1"/>
</dbReference>
<dbReference type="InterPro" id="IPR001789">
    <property type="entry name" value="Sig_transdc_resp-reg_receiver"/>
</dbReference>
<dbReference type="InterPro" id="IPR011006">
    <property type="entry name" value="CheY-like_superfamily"/>
</dbReference>
<dbReference type="SUPFAM" id="SSF46894">
    <property type="entry name" value="C-terminal effector domain of the bipartite response regulators"/>
    <property type="match status" value="1"/>
</dbReference>
<evidence type="ECO:0000256" key="3">
    <source>
        <dbReference type="SAM" id="MobiDB-lite"/>
    </source>
</evidence>
<evidence type="ECO:0000313" key="6">
    <source>
        <dbReference type="EMBL" id="MFI0794492.1"/>
    </source>
</evidence>
<gene>
    <name evidence="6" type="ORF">ACH4OY_17670</name>
</gene>
<feature type="domain" description="Response regulatory" evidence="5">
    <location>
        <begin position="29"/>
        <end position="141"/>
    </location>
</feature>
<keyword evidence="7" id="KW-1185">Reference proteome</keyword>
<evidence type="ECO:0000313" key="7">
    <source>
        <dbReference type="Proteomes" id="UP001611075"/>
    </source>
</evidence>
<organism evidence="6 7">
    <name type="scientific">Micromonospora rubida</name>
    <dbReference type="NCBI Taxonomy" id="2697657"/>
    <lineage>
        <taxon>Bacteria</taxon>
        <taxon>Bacillati</taxon>
        <taxon>Actinomycetota</taxon>
        <taxon>Actinomycetes</taxon>
        <taxon>Micromonosporales</taxon>
        <taxon>Micromonosporaceae</taxon>
        <taxon>Micromonospora</taxon>
    </lineage>
</organism>
<feature type="domain" description="HTH luxR-type" evidence="4">
    <location>
        <begin position="165"/>
        <end position="230"/>
    </location>
</feature>
<dbReference type="EMBL" id="JBIRPU010000011">
    <property type="protein sequence ID" value="MFI0794492.1"/>
    <property type="molecule type" value="Genomic_DNA"/>
</dbReference>
<dbReference type="InterPro" id="IPR000792">
    <property type="entry name" value="Tscrpt_reg_LuxR_C"/>
</dbReference>
<comment type="caution">
    <text evidence="6">The sequence shown here is derived from an EMBL/GenBank/DDBJ whole genome shotgun (WGS) entry which is preliminary data.</text>
</comment>
<reference evidence="6 7" key="1">
    <citation type="submission" date="2024-10" db="EMBL/GenBank/DDBJ databases">
        <title>The Natural Products Discovery Center: Release of the First 8490 Sequenced Strains for Exploring Actinobacteria Biosynthetic Diversity.</title>
        <authorList>
            <person name="Kalkreuter E."/>
            <person name="Kautsar S.A."/>
            <person name="Yang D."/>
            <person name="Bader C.D."/>
            <person name="Teijaro C.N."/>
            <person name="Fluegel L."/>
            <person name="Davis C.M."/>
            <person name="Simpson J.R."/>
            <person name="Lauterbach L."/>
            <person name="Steele A.D."/>
            <person name="Gui C."/>
            <person name="Meng S."/>
            <person name="Li G."/>
            <person name="Viehrig K."/>
            <person name="Ye F."/>
            <person name="Su P."/>
            <person name="Kiefer A.F."/>
            <person name="Nichols A."/>
            <person name="Cepeda A.J."/>
            <person name="Yan W."/>
            <person name="Fan B."/>
            <person name="Jiang Y."/>
            <person name="Adhikari A."/>
            <person name="Zheng C.-J."/>
            <person name="Schuster L."/>
            <person name="Cowan T.M."/>
            <person name="Smanski M.J."/>
            <person name="Chevrette M.G."/>
            <person name="De Carvalho L.P.S."/>
            <person name="Shen B."/>
        </authorList>
    </citation>
    <scope>NUCLEOTIDE SEQUENCE [LARGE SCALE GENOMIC DNA]</scope>
    <source>
        <strain evidence="6 7">NPDC021253</strain>
    </source>
</reference>
<dbReference type="Pfam" id="PF00196">
    <property type="entry name" value="GerE"/>
    <property type="match status" value="1"/>
</dbReference>
<proteinExistence type="predicted"/>
<evidence type="ECO:0000259" key="4">
    <source>
        <dbReference type="PROSITE" id="PS50043"/>
    </source>
</evidence>
<dbReference type="RefSeq" id="WP_396680856.1">
    <property type="nucleotide sequence ID" value="NZ_JBIRPU010000011.1"/>
</dbReference>
<evidence type="ECO:0000256" key="2">
    <source>
        <dbReference type="PROSITE-ProRule" id="PRU00169"/>
    </source>
</evidence>
<name>A0ABW7SLB2_9ACTN</name>
<feature type="compositionally biased region" description="Polar residues" evidence="3">
    <location>
        <begin position="1"/>
        <end position="10"/>
    </location>
</feature>
<evidence type="ECO:0000256" key="1">
    <source>
        <dbReference type="ARBA" id="ARBA00023125"/>
    </source>
</evidence>
<comment type="caution">
    <text evidence="2">Lacks conserved residue(s) required for the propagation of feature annotation.</text>
</comment>
<dbReference type="Proteomes" id="UP001611075">
    <property type="component" value="Unassembled WGS sequence"/>
</dbReference>
<protein>
    <submittedName>
        <fullName evidence="6">LuxR C-terminal-related transcriptional regulator</fullName>
    </submittedName>
</protein>
<dbReference type="CDD" id="cd06170">
    <property type="entry name" value="LuxR_C_like"/>
    <property type="match status" value="1"/>
</dbReference>